<dbReference type="EMBL" id="CP016076">
    <property type="protein sequence ID" value="APU16664.1"/>
    <property type="molecule type" value="Genomic_DNA"/>
</dbReference>
<dbReference type="Gene3D" id="2.30.110.10">
    <property type="entry name" value="Electron Transport, Fmn-binding Protein, Chain A"/>
    <property type="match status" value="1"/>
</dbReference>
<dbReference type="Pfam" id="PF01243">
    <property type="entry name" value="PNPOx_N"/>
    <property type="match status" value="1"/>
</dbReference>
<name>A0AAC9LHZ4_9PSEU</name>
<accession>A0AAC9LHZ4</accession>
<dbReference type="RefSeq" id="WP_075742169.1">
    <property type="nucleotide sequence ID" value="NZ_CP016076.1"/>
</dbReference>
<evidence type="ECO:0000259" key="2">
    <source>
        <dbReference type="Pfam" id="PF01243"/>
    </source>
</evidence>
<sequence length="130" mass="14256">MAELSVEASKRLNTERTTMLCTVRPDGSPHVAPVWFVYRDGTWWVSTGEGSRKARNLIAEPRVSLALPDGEAPVVAEGRAVVHRVLHPEIVAAFAEKYDGWDLTEPGYGVDTTVLVEVEATRWLFGGAAH</sequence>
<dbReference type="GO" id="GO:0070967">
    <property type="term" value="F:coenzyme F420 binding"/>
    <property type="evidence" value="ECO:0007669"/>
    <property type="project" value="TreeGrafter"/>
</dbReference>
<gene>
    <name evidence="3" type="ORF">UA74_23230</name>
</gene>
<dbReference type="KEGG" id="acad:UA74_23230"/>
<keyword evidence="4" id="KW-1185">Reference proteome</keyword>
<evidence type="ECO:0000313" key="4">
    <source>
        <dbReference type="Proteomes" id="UP000185511"/>
    </source>
</evidence>
<keyword evidence="1" id="KW-0560">Oxidoreductase</keyword>
<evidence type="ECO:0000313" key="3">
    <source>
        <dbReference type="EMBL" id="APU16664.1"/>
    </source>
</evidence>
<dbReference type="PANTHER" id="PTHR35176:SF6">
    <property type="entry name" value="HEME OXYGENASE HI_0854-RELATED"/>
    <property type="match status" value="1"/>
</dbReference>
<dbReference type="AlphaFoldDB" id="A0AAC9LHZ4"/>
<organism evidence="3 4">
    <name type="scientific">Actinoalloteichus fjordicus</name>
    <dbReference type="NCBI Taxonomy" id="1612552"/>
    <lineage>
        <taxon>Bacteria</taxon>
        <taxon>Bacillati</taxon>
        <taxon>Actinomycetota</taxon>
        <taxon>Actinomycetes</taxon>
        <taxon>Pseudonocardiales</taxon>
        <taxon>Pseudonocardiaceae</taxon>
        <taxon>Actinoalloteichus</taxon>
    </lineage>
</organism>
<reference evidence="4" key="1">
    <citation type="submission" date="2016-06" db="EMBL/GenBank/DDBJ databases">
        <title>Complete genome sequence of Actinoalloteichus fjordicus DSM 46855 (=ADI127-17), type strain of the new species Actinoalloteichus fjordicus.</title>
        <authorList>
            <person name="Ruckert C."/>
            <person name="Nouioui I."/>
            <person name="Willmese J."/>
            <person name="van Wezel G."/>
            <person name="Klenk H.-P."/>
            <person name="Kalinowski J."/>
            <person name="Zotchev S.B."/>
        </authorList>
    </citation>
    <scope>NUCLEOTIDE SEQUENCE [LARGE SCALE GENOMIC DNA]</scope>
    <source>
        <strain evidence="4">ADI127-7</strain>
    </source>
</reference>
<dbReference type="GO" id="GO:0016627">
    <property type="term" value="F:oxidoreductase activity, acting on the CH-CH group of donors"/>
    <property type="evidence" value="ECO:0007669"/>
    <property type="project" value="TreeGrafter"/>
</dbReference>
<dbReference type="InterPro" id="IPR012349">
    <property type="entry name" value="Split_barrel_FMN-bd"/>
</dbReference>
<dbReference type="SUPFAM" id="SSF50475">
    <property type="entry name" value="FMN-binding split barrel"/>
    <property type="match status" value="1"/>
</dbReference>
<dbReference type="Proteomes" id="UP000185511">
    <property type="component" value="Chromosome"/>
</dbReference>
<dbReference type="InterPro" id="IPR052019">
    <property type="entry name" value="F420H2_bilvrd_red/Heme_oxyg"/>
</dbReference>
<dbReference type="PANTHER" id="PTHR35176">
    <property type="entry name" value="HEME OXYGENASE HI_0854-RELATED"/>
    <property type="match status" value="1"/>
</dbReference>
<feature type="domain" description="Pyridoxamine 5'-phosphate oxidase N-terminal" evidence="2">
    <location>
        <begin position="8"/>
        <end position="124"/>
    </location>
</feature>
<proteinExistence type="predicted"/>
<evidence type="ECO:0000256" key="1">
    <source>
        <dbReference type="ARBA" id="ARBA00023002"/>
    </source>
</evidence>
<dbReference type="GO" id="GO:0005829">
    <property type="term" value="C:cytosol"/>
    <property type="evidence" value="ECO:0007669"/>
    <property type="project" value="TreeGrafter"/>
</dbReference>
<protein>
    <submittedName>
        <fullName evidence="3">Pyridoxamine 5'-phosphate oxidase</fullName>
    </submittedName>
</protein>
<dbReference type="InterPro" id="IPR011576">
    <property type="entry name" value="Pyridox_Oxase_N"/>
</dbReference>